<keyword evidence="2" id="KW-1133">Transmembrane helix</keyword>
<proteinExistence type="predicted"/>
<evidence type="ECO:0000256" key="1">
    <source>
        <dbReference type="SAM" id="MobiDB-lite"/>
    </source>
</evidence>
<protein>
    <submittedName>
        <fullName evidence="3">Uncharacterized protein</fullName>
    </submittedName>
</protein>
<evidence type="ECO:0000313" key="3">
    <source>
        <dbReference type="EMBL" id="TPX76462.1"/>
    </source>
</evidence>
<feature type="transmembrane region" description="Helical" evidence="2">
    <location>
        <begin position="102"/>
        <end position="120"/>
    </location>
</feature>
<dbReference type="EMBL" id="QEAP01000046">
    <property type="protein sequence ID" value="TPX76462.1"/>
    <property type="molecule type" value="Genomic_DNA"/>
</dbReference>
<name>A0A507FJQ9_9FUNG</name>
<dbReference type="Proteomes" id="UP000320333">
    <property type="component" value="Unassembled WGS sequence"/>
</dbReference>
<dbReference type="OrthoDB" id="2555959at2759"/>
<keyword evidence="4" id="KW-1185">Reference proteome</keyword>
<evidence type="ECO:0000313" key="4">
    <source>
        <dbReference type="Proteomes" id="UP000320333"/>
    </source>
</evidence>
<evidence type="ECO:0000256" key="2">
    <source>
        <dbReference type="SAM" id="Phobius"/>
    </source>
</evidence>
<keyword evidence="2" id="KW-0812">Transmembrane</keyword>
<sequence length="172" mass="18670">MTTRFLFRRFLASQTAGRPNPQPNQYRSNLDNLSHLSPGRSTNTKRPATPPPPRVQAKPAEPHQPAVDKQASSKQADGTPPTLPLQKGLYESIANLNEYQKLYFALGWFAFALAGVYATYKLEEAFPLPKRPVVVGSGGGVGSSSQVEAKSQFDLLLAEETEAQLQAEAGTS</sequence>
<gene>
    <name evidence="3" type="ORF">CcCBS67573_g02257</name>
</gene>
<comment type="caution">
    <text evidence="3">The sequence shown here is derived from an EMBL/GenBank/DDBJ whole genome shotgun (WGS) entry which is preliminary data.</text>
</comment>
<dbReference type="AlphaFoldDB" id="A0A507FJQ9"/>
<keyword evidence="2" id="KW-0472">Membrane</keyword>
<feature type="compositionally biased region" description="Polar residues" evidence="1">
    <location>
        <begin position="12"/>
        <end position="46"/>
    </location>
</feature>
<organism evidence="3 4">
    <name type="scientific">Chytriomyces confervae</name>
    <dbReference type="NCBI Taxonomy" id="246404"/>
    <lineage>
        <taxon>Eukaryota</taxon>
        <taxon>Fungi</taxon>
        <taxon>Fungi incertae sedis</taxon>
        <taxon>Chytridiomycota</taxon>
        <taxon>Chytridiomycota incertae sedis</taxon>
        <taxon>Chytridiomycetes</taxon>
        <taxon>Chytridiales</taxon>
        <taxon>Chytriomycetaceae</taxon>
        <taxon>Chytriomyces</taxon>
    </lineage>
</organism>
<feature type="region of interest" description="Disordered" evidence="1">
    <location>
        <begin position="11"/>
        <end position="83"/>
    </location>
</feature>
<accession>A0A507FJQ9</accession>
<reference evidence="3 4" key="1">
    <citation type="journal article" date="2019" name="Sci. Rep.">
        <title>Comparative genomics of chytrid fungi reveal insights into the obligate biotrophic and pathogenic lifestyle of Synchytrium endobioticum.</title>
        <authorList>
            <person name="van de Vossenberg B.T.L.H."/>
            <person name="Warris S."/>
            <person name="Nguyen H.D.T."/>
            <person name="van Gent-Pelzer M.P.E."/>
            <person name="Joly D.L."/>
            <person name="van de Geest H.C."/>
            <person name="Bonants P.J.M."/>
            <person name="Smith D.S."/>
            <person name="Levesque C.A."/>
            <person name="van der Lee T.A.J."/>
        </authorList>
    </citation>
    <scope>NUCLEOTIDE SEQUENCE [LARGE SCALE GENOMIC DNA]</scope>
    <source>
        <strain evidence="3 4">CBS 675.73</strain>
    </source>
</reference>